<keyword evidence="1" id="KW-0472">Membrane</keyword>
<accession>A0A162YF88</accession>
<keyword evidence="1" id="KW-1133">Transmembrane helix</keyword>
<keyword evidence="3" id="KW-1185">Reference proteome</keyword>
<keyword evidence="1" id="KW-0812">Transmembrane</keyword>
<dbReference type="AlphaFoldDB" id="A0A162YF88"/>
<evidence type="ECO:0000313" key="3">
    <source>
        <dbReference type="Proteomes" id="UP000077315"/>
    </source>
</evidence>
<dbReference type="RefSeq" id="XP_018298365.1">
    <property type="nucleotide sequence ID" value="XM_018440795.1"/>
</dbReference>
<dbReference type="EMBL" id="KV440971">
    <property type="protein sequence ID" value="OAD80325.1"/>
    <property type="molecule type" value="Genomic_DNA"/>
</dbReference>
<sequence length="115" mass="13810">MMVVIFFWSITFYSLHFVRLNTKYVSLCLAILCLIYQDKISFSYRSLLLIILFVSPLLLISIESHHLLIEHDVMSDIMQEDNVSLFKDYWYCLDNSEEHVYINFMSSLLRLHSRY</sequence>
<dbReference type="InParanoid" id="A0A162YF88"/>
<reference evidence="3" key="1">
    <citation type="submission" date="2015-06" db="EMBL/GenBank/DDBJ databases">
        <title>Expansion of signal transduction pathways in fungi by whole-genome duplication.</title>
        <authorList>
            <consortium name="DOE Joint Genome Institute"/>
            <person name="Corrochano L.M."/>
            <person name="Kuo A."/>
            <person name="Marcet-Houben M."/>
            <person name="Polaino S."/>
            <person name="Salamov A."/>
            <person name="Villalobos J.M."/>
            <person name="Alvarez M.I."/>
            <person name="Avalos J."/>
            <person name="Benito E.P."/>
            <person name="Benoit I."/>
            <person name="Burger G."/>
            <person name="Camino L.P."/>
            <person name="Canovas D."/>
            <person name="Cerda-Olmedo E."/>
            <person name="Cheng J.-F."/>
            <person name="Dominguez A."/>
            <person name="Elias M."/>
            <person name="Eslava A.P."/>
            <person name="Glaser F."/>
            <person name="Grimwood J."/>
            <person name="Gutierrez G."/>
            <person name="Heitman J."/>
            <person name="Henrissat B."/>
            <person name="Iturriaga E.A."/>
            <person name="Lang B.F."/>
            <person name="Lavin J.L."/>
            <person name="Lee S."/>
            <person name="Li W."/>
            <person name="Lindquist E."/>
            <person name="Lopez-Garcia S."/>
            <person name="Luque E.M."/>
            <person name="Marcos A.T."/>
            <person name="Martin J."/>
            <person name="McCluskey K."/>
            <person name="Medina H.R."/>
            <person name="Miralles-Duran A."/>
            <person name="Miyazaki A."/>
            <person name="Munoz-Torres E."/>
            <person name="Oguiza J.A."/>
            <person name="Ohm R."/>
            <person name="Olmedo M."/>
            <person name="Orejas M."/>
            <person name="Ortiz-Castellanos L."/>
            <person name="Pisabarro A.G."/>
            <person name="Rodriguez-Romero J."/>
            <person name="Ruiz-Herrera J."/>
            <person name="Ruiz-Vazquez R."/>
            <person name="Sanz C."/>
            <person name="Schackwitz W."/>
            <person name="Schmutz J."/>
            <person name="Shahriari M."/>
            <person name="Shelest E."/>
            <person name="Silva-Franco F."/>
            <person name="Soanes D."/>
            <person name="Syed K."/>
            <person name="Tagua V.G."/>
            <person name="Talbot N.J."/>
            <person name="Thon M."/>
            <person name="De vries R.P."/>
            <person name="Wiebenga A."/>
            <person name="Yadav J.S."/>
            <person name="Braun E.L."/>
            <person name="Baker S."/>
            <person name="Garre V."/>
            <person name="Horwitz B."/>
            <person name="Torres-Martinez S."/>
            <person name="Idnurm A."/>
            <person name="Herrera-Estrella A."/>
            <person name="Gabaldon T."/>
            <person name="Grigoriev I.V."/>
        </authorList>
    </citation>
    <scope>NUCLEOTIDE SEQUENCE [LARGE SCALE GENOMIC DNA]</scope>
    <source>
        <strain evidence="3">NRRL 1555(-)</strain>
    </source>
</reference>
<protein>
    <submittedName>
        <fullName evidence="2">Uncharacterized protein</fullName>
    </submittedName>
</protein>
<proteinExistence type="predicted"/>
<gene>
    <name evidence="2" type="ORF">PHYBLDRAFT_61374</name>
</gene>
<evidence type="ECO:0000256" key="1">
    <source>
        <dbReference type="SAM" id="Phobius"/>
    </source>
</evidence>
<evidence type="ECO:0000313" key="2">
    <source>
        <dbReference type="EMBL" id="OAD80325.1"/>
    </source>
</evidence>
<feature type="transmembrane region" description="Helical" evidence="1">
    <location>
        <begin position="47"/>
        <end position="69"/>
    </location>
</feature>
<feature type="transmembrane region" description="Helical" evidence="1">
    <location>
        <begin position="6"/>
        <end position="35"/>
    </location>
</feature>
<name>A0A162YF88_PHYB8</name>
<dbReference type="Proteomes" id="UP000077315">
    <property type="component" value="Unassembled WGS sequence"/>
</dbReference>
<dbReference type="VEuPathDB" id="FungiDB:PHYBLDRAFT_61374"/>
<organism evidence="2 3">
    <name type="scientific">Phycomyces blakesleeanus (strain ATCC 8743b / DSM 1359 / FGSC 10004 / NBRC 33097 / NRRL 1555)</name>
    <dbReference type="NCBI Taxonomy" id="763407"/>
    <lineage>
        <taxon>Eukaryota</taxon>
        <taxon>Fungi</taxon>
        <taxon>Fungi incertae sedis</taxon>
        <taxon>Mucoromycota</taxon>
        <taxon>Mucoromycotina</taxon>
        <taxon>Mucoromycetes</taxon>
        <taxon>Mucorales</taxon>
        <taxon>Phycomycetaceae</taxon>
        <taxon>Phycomyces</taxon>
    </lineage>
</organism>
<dbReference type="GeneID" id="29001701"/>